<organism evidence="2">
    <name type="scientific">uncultured marine group II/III euryarchaeote SAT1000_02_F02</name>
    <dbReference type="NCBI Taxonomy" id="1456550"/>
    <lineage>
        <taxon>Archaea</taxon>
        <taxon>Methanobacteriati</taxon>
        <taxon>Methanobacteriota</taxon>
        <taxon>environmental samples</taxon>
    </lineage>
</organism>
<accession>A0A075I0A0</accession>
<protein>
    <submittedName>
        <fullName evidence="2">UDP-glucose 4-epimerase</fullName>
    </submittedName>
</protein>
<evidence type="ECO:0000313" key="2">
    <source>
        <dbReference type="EMBL" id="AIF21339.1"/>
    </source>
</evidence>
<sequence>MKVAISASDAFVAPYIAEMLGSSAVVVPDEALSDATSLDAMLTPCRALIHINSRPIDTSVGRTDREAYISMREASRPILDAVDRHGGLHLLILGTLRVHPQWNPGDSYYGLESTLAPRDIAAEGQLWVEENALERAEAERPVSIIRASNVQGVPLAGPPGNGLLHRWAEESQIGWINIPGDGSDLKDFIHVQDLVRVVDAVLSSPPPTRESIAVGSGKGITMEDLASSYKQRTGCDPEFGQRDEGEVFGIVDAWMLEERFGFKPQISLEEMIDEAFESAGH</sequence>
<dbReference type="EMBL" id="KF901188">
    <property type="protein sequence ID" value="AIF21339.1"/>
    <property type="molecule type" value="Genomic_DNA"/>
</dbReference>
<dbReference type="InterPro" id="IPR036291">
    <property type="entry name" value="NAD(P)-bd_dom_sf"/>
</dbReference>
<dbReference type="SUPFAM" id="SSF51735">
    <property type="entry name" value="NAD(P)-binding Rossmann-fold domains"/>
    <property type="match status" value="1"/>
</dbReference>
<dbReference type="Pfam" id="PF01370">
    <property type="entry name" value="Epimerase"/>
    <property type="match status" value="1"/>
</dbReference>
<dbReference type="Gene3D" id="3.40.50.720">
    <property type="entry name" value="NAD(P)-binding Rossmann-like Domain"/>
    <property type="match status" value="1"/>
</dbReference>
<feature type="domain" description="NAD-dependent epimerase/dehydratase" evidence="1">
    <location>
        <begin position="32"/>
        <end position="205"/>
    </location>
</feature>
<reference evidence="2" key="1">
    <citation type="journal article" date="2014" name="Genome Biol. Evol.">
        <title>Pangenome evidence for extensive interdomain horizontal transfer affecting lineage core and shell genes in uncultured planktonic thaumarchaeota and euryarchaeota.</title>
        <authorList>
            <person name="Deschamps P."/>
            <person name="Zivanovic Y."/>
            <person name="Moreira D."/>
            <person name="Rodriguez-Valera F."/>
            <person name="Lopez-Garcia P."/>
        </authorList>
    </citation>
    <scope>NUCLEOTIDE SEQUENCE</scope>
</reference>
<dbReference type="AlphaFoldDB" id="A0A075I0A0"/>
<proteinExistence type="predicted"/>
<dbReference type="InterPro" id="IPR001509">
    <property type="entry name" value="Epimerase_deHydtase"/>
</dbReference>
<name>A0A075I0A0_9EURY</name>
<evidence type="ECO:0000259" key="1">
    <source>
        <dbReference type="Pfam" id="PF01370"/>
    </source>
</evidence>